<reference evidence="1" key="1">
    <citation type="submission" date="2022-04" db="EMBL/GenBank/DDBJ databases">
        <title>Chromosome-scale genome assembly of Holotrichia oblita Faldermann.</title>
        <authorList>
            <person name="Rongchong L."/>
        </authorList>
    </citation>
    <scope>NUCLEOTIDE SEQUENCE</scope>
    <source>
        <strain evidence="1">81SQS9</strain>
    </source>
</reference>
<gene>
    <name evidence="1" type="ORF">MML48_9g00005153</name>
</gene>
<dbReference type="Proteomes" id="UP001056778">
    <property type="component" value="Chromosome 9"/>
</dbReference>
<dbReference type="EMBL" id="CM043023">
    <property type="protein sequence ID" value="KAI4454474.1"/>
    <property type="molecule type" value="Genomic_DNA"/>
</dbReference>
<evidence type="ECO:0000313" key="1">
    <source>
        <dbReference type="EMBL" id="KAI4454474.1"/>
    </source>
</evidence>
<organism evidence="1 2">
    <name type="scientific">Holotrichia oblita</name>
    <name type="common">Chafer beetle</name>
    <dbReference type="NCBI Taxonomy" id="644536"/>
    <lineage>
        <taxon>Eukaryota</taxon>
        <taxon>Metazoa</taxon>
        <taxon>Ecdysozoa</taxon>
        <taxon>Arthropoda</taxon>
        <taxon>Hexapoda</taxon>
        <taxon>Insecta</taxon>
        <taxon>Pterygota</taxon>
        <taxon>Neoptera</taxon>
        <taxon>Endopterygota</taxon>
        <taxon>Coleoptera</taxon>
        <taxon>Polyphaga</taxon>
        <taxon>Scarabaeiformia</taxon>
        <taxon>Scarabaeidae</taxon>
        <taxon>Melolonthinae</taxon>
        <taxon>Holotrichia</taxon>
    </lineage>
</organism>
<protein>
    <submittedName>
        <fullName evidence="1">Threonine dehydratase mitochondrial-related</fullName>
    </submittedName>
</protein>
<proteinExistence type="predicted"/>
<keyword evidence="2" id="KW-1185">Reference proteome</keyword>
<sequence>MCDCDESVNSSGSNIVEPRALGGLGGDGEIIDPTCDPNNPKKLQFDQIALAYVLLRDGIAKTPCDLAHLSKITGMSVYIKCEFMQHTGSFKERGARFAMLQMSEEQRRRGCVAASAGNHAQAMCLHGLKLGIPITTVMPVIAPLMKIQKCKDMKGNVIVQGENMAEAKAIAMKIARDTGANYVNGYDNPHILAGQGTCGIEILEQVPDVDAIVIPTGGGSLIAGVATAVKTLKPSVKIIGVESECCPGFSTSLAAGKPVTVVSKPSMADGLAVPTVGYNSIETAKGLVDRMILVKEEDIAVGILRLLELEKHIVEGAGATPVAALLSGKLDQFIGKKVVLILSGGNIDTTVLSRALERGLAADGRLIKIYVKVSDRPGGLSELTTLVASAGAVIKLISQERAWVKMDVFSSEVKLVIETRDYAHVDEIKKVLTARYKDVRIEHVEFPASSAINQKFPSAY</sequence>
<accession>A0ACB9SKF4</accession>
<name>A0ACB9SKF4_HOLOL</name>
<comment type="caution">
    <text evidence="1">The sequence shown here is derived from an EMBL/GenBank/DDBJ whole genome shotgun (WGS) entry which is preliminary data.</text>
</comment>
<evidence type="ECO:0000313" key="2">
    <source>
        <dbReference type="Proteomes" id="UP001056778"/>
    </source>
</evidence>